<dbReference type="OrthoDB" id="10255013at2759"/>
<dbReference type="Gramene" id="ONK79539">
    <property type="protein sequence ID" value="ONK79539"/>
    <property type="gene ID" value="A4U43_C01F7410"/>
</dbReference>
<dbReference type="FunFam" id="1.20.5.110:FF:000008">
    <property type="entry name" value="Syntaxin 132"/>
    <property type="match status" value="1"/>
</dbReference>
<dbReference type="Pfam" id="PF00804">
    <property type="entry name" value="Syntaxin"/>
    <property type="match status" value="1"/>
</dbReference>
<gene>
    <name evidence="12" type="ORF">A4U43_C01F7410</name>
</gene>
<dbReference type="InterPro" id="IPR010989">
    <property type="entry name" value="SNARE"/>
</dbReference>
<protein>
    <recommendedName>
        <fullName evidence="11">t-SNARE coiled-coil homology domain-containing protein</fullName>
    </recommendedName>
</protein>
<dbReference type="CDD" id="cd00179">
    <property type="entry name" value="SynN"/>
    <property type="match status" value="1"/>
</dbReference>
<dbReference type="InterPro" id="IPR006012">
    <property type="entry name" value="Syntaxin/epimorphin_CS"/>
</dbReference>
<evidence type="ECO:0000256" key="4">
    <source>
        <dbReference type="ARBA" id="ARBA00022692"/>
    </source>
</evidence>
<evidence type="ECO:0000313" key="13">
    <source>
        <dbReference type="Proteomes" id="UP000243459"/>
    </source>
</evidence>
<proteinExistence type="inferred from homology"/>
<keyword evidence="3" id="KW-0813">Transport</keyword>
<dbReference type="EMBL" id="CM007381">
    <property type="protein sequence ID" value="ONK79539.1"/>
    <property type="molecule type" value="Genomic_DNA"/>
</dbReference>
<evidence type="ECO:0000256" key="10">
    <source>
        <dbReference type="SAM" id="Phobius"/>
    </source>
</evidence>
<dbReference type="GO" id="GO:0006887">
    <property type="term" value="P:exocytosis"/>
    <property type="evidence" value="ECO:0007669"/>
    <property type="project" value="TreeGrafter"/>
</dbReference>
<dbReference type="SMART" id="SM00503">
    <property type="entry name" value="SynN"/>
    <property type="match status" value="1"/>
</dbReference>
<evidence type="ECO:0000256" key="2">
    <source>
        <dbReference type="ARBA" id="ARBA00009063"/>
    </source>
</evidence>
<dbReference type="AlphaFoldDB" id="A0A5P1FRC5"/>
<comment type="similarity">
    <text evidence="2 8">Belongs to the syntaxin family.</text>
</comment>
<feature type="transmembrane region" description="Helical" evidence="10">
    <location>
        <begin position="281"/>
        <end position="301"/>
    </location>
</feature>
<dbReference type="GO" id="GO:0012505">
    <property type="term" value="C:endomembrane system"/>
    <property type="evidence" value="ECO:0007669"/>
    <property type="project" value="TreeGrafter"/>
</dbReference>
<dbReference type="InterPro" id="IPR045242">
    <property type="entry name" value="Syntaxin"/>
</dbReference>
<evidence type="ECO:0000256" key="8">
    <source>
        <dbReference type="RuleBase" id="RU003858"/>
    </source>
</evidence>
<dbReference type="CDD" id="cd15848">
    <property type="entry name" value="SNARE_syntaxin1-like"/>
    <property type="match status" value="1"/>
</dbReference>
<evidence type="ECO:0000256" key="7">
    <source>
        <dbReference type="ARBA" id="ARBA00023136"/>
    </source>
</evidence>
<comment type="subcellular location">
    <subcellularLocation>
        <location evidence="1">Cell membrane</location>
        <topology evidence="1">Single-pass type IV membrane protein</topology>
    </subcellularLocation>
</comment>
<dbReference type="GO" id="GO:0005886">
    <property type="term" value="C:plasma membrane"/>
    <property type="evidence" value="ECO:0007669"/>
    <property type="project" value="UniProtKB-SubCell"/>
</dbReference>
<dbReference type="GO" id="GO:0048278">
    <property type="term" value="P:vesicle docking"/>
    <property type="evidence" value="ECO:0007669"/>
    <property type="project" value="TreeGrafter"/>
</dbReference>
<dbReference type="Gene3D" id="1.20.5.110">
    <property type="match status" value="1"/>
</dbReference>
<reference evidence="13" key="1">
    <citation type="journal article" date="2017" name="Nat. Commun.">
        <title>The asparagus genome sheds light on the origin and evolution of a young Y chromosome.</title>
        <authorList>
            <person name="Harkess A."/>
            <person name="Zhou J."/>
            <person name="Xu C."/>
            <person name="Bowers J.E."/>
            <person name="Van der Hulst R."/>
            <person name="Ayyampalayam S."/>
            <person name="Mercati F."/>
            <person name="Riccardi P."/>
            <person name="McKain M.R."/>
            <person name="Kakrana A."/>
            <person name="Tang H."/>
            <person name="Ray J."/>
            <person name="Groenendijk J."/>
            <person name="Arikit S."/>
            <person name="Mathioni S.M."/>
            <person name="Nakano M."/>
            <person name="Shan H."/>
            <person name="Telgmann-Rauber A."/>
            <person name="Kanno A."/>
            <person name="Yue Z."/>
            <person name="Chen H."/>
            <person name="Li W."/>
            <person name="Chen Y."/>
            <person name="Xu X."/>
            <person name="Zhang Y."/>
            <person name="Luo S."/>
            <person name="Chen H."/>
            <person name="Gao J."/>
            <person name="Mao Z."/>
            <person name="Pires J.C."/>
            <person name="Luo M."/>
            <person name="Kudrna D."/>
            <person name="Wing R.A."/>
            <person name="Meyers B.C."/>
            <person name="Yi K."/>
            <person name="Kong H."/>
            <person name="Lavrijsen P."/>
            <person name="Sunseri F."/>
            <person name="Falavigna A."/>
            <person name="Ye Y."/>
            <person name="Leebens-Mack J.H."/>
            <person name="Chen G."/>
        </authorList>
    </citation>
    <scope>NUCLEOTIDE SEQUENCE [LARGE SCALE GENOMIC DNA]</scope>
    <source>
        <strain evidence="13">cv. DH0086</strain>
    </source>
</reference>
<evidence type="ECO:0000256" key="1">
    <source>
        <dbReference type="ARBA" id="ARBA00004521"/>
    </source>
</evidence>
<keyword evidence="6 10" id="KW-1133">Transmembrane helix</keyword>
<dbReference type="InterPro" id="IPR000727">
    <property type="entry name" value="T_SNARE_dom"/>
</dbReference>
<keyword evidence="9" id="KW-0175">Coiled coil</keyword>
<dbReference type="GO" id="GO:0006886">
    <property type="term" value="P:intracellular protein transport"/>
    <property type="evidence" value="ECO:0007669"/>
    <property type="project" value="InterPro"/>
</dbReference>
<dbReference type="Pfam" id="PF05739">
    <property type="entry name" value="SNARE"/>
    <property type="match status" value="1"/>
</dbReference>
<evidence type="ECO:0000256" key="6">
    <source>
        <dbReference type="ARBA" id="ARBA00022989"/>
    </source>
</evidence>
<feature type="domain" description="T-SNARE coiled-coil homology" evidence="11">
    <location>
        <begin position="209"/>
        <end position="271"/>
    </location>
</feature>
<dbReference type="PROSITE" id="PS50192">
    <property type="entry name" value="T_SNARE"/>
    <property type="match status" value="1"/>
</dbReference>
<keyword evidence="13" id="KW-1185">Reference proteome</keyword>
<organism evidence="12 13">
    <name type="scientific">Asparagus officinalis</name>
    <name type="common">Garden asparagus</name>
    <dbReference type="NCBI Taxonomy" id="4686"/>
    <lineage>
        <taxon>Eukaryota</taxon>
        <taxon>Viridiplantae</taxon>
        <taxon>Streptophyta</taxon>
        <taxon>Embryophyta</taxon>
        <taxon>Tracheophyta</taxon>
        <taxon>Spermatophyta</taxon>
        <taxon>Magnoliopsida</taxon>
        <taxon>Liliopsida</taxon>
        <taxon>Asparagales</taxon>
        <taxon>Asparagaceae</taxon>
        <taxon>Asparagoideae</taxon>
        <taxon>Asparagus</taxon>
    </lineage>
</organism>
<keyword evidence="4 10" id="KW-0812">Transmembrane</keyword>
<keyword evidence="5" id="KW-0653">Protein transport</keyword>
<accession>A0A5P1FRC5</accession>
<evidence type="ECO:0000259" key="11">
    <source>
        <dbReference type="PROSITE" id="PS50192"/>
    </source>
</evidence>
<sequence>MFNLMTESFERIRGRYAGESDSESVSGSFRGSISGSVRARDMDGFFKQVAEVEKEIEKVNKQLDKLQAAKEETKQATMSSAMKAIKQRMEQDIEEVSKIALKIKASLEALDRDNIANRKKPGCEKGTGVDRSRALMTAALRKRLKERMSEFQILRQNIQDEYREVVERRVFTVTGTHPDEETIDHLIETGNSEKIFANAIGRGQIVDTVAEIQERRSTVLELEKKLLELQQMFMDMAVVVDAQGEMLDDIETQVTSSVDHVQTAAVQLQQAKKIQKNTRKWTCCAIILLLVILIIVLIPLLKKSSKDS</sequence>
<dbReference type="Proteomes" id="UP000243459">
    <property type="component" value="Chromosome 1"/>
</dbReference>
<name>A0A5P1FRC5_ASPOF</name>
<dbReference type="PANTHER" id="PTHR19957">
    <property type="entry name" value="SYNTAXIN"/>
    <property type="match status" value="1"/>
</dbReference>
<evidence type="ECO:0000256" key="9">
    <source>
        <dbReference type="SAM" id="Coils"/>
    </source>
</evidence>
<evidence type="ECO:0000256" key="3">
    <source>
        <dbReference type="ARBA" id="ARBA00022448"/>
    </source>
</evidence>
<keyword evidence="7 10" id="KW-0472">Membrane</keyword>
<dbReference type="Gene3D" id="1.20.58.70">
    <property type="match status" value="1"/>
</dbReference>
<dbReference type="SMART" id="SM00397">
    <property type="entry name" value="t_SNARE"/>
    <property type="match status" value="1"/>
</dbReference>
<dbReference type="PANTHER" id="PTHR19957:SF307">
    <property type="entry name" value="PROTEIN SSO1-RELATED"/>
    <property type="match status" value="1"/>
</dbReference>
<dbReference type="PROSITE" id="PS00914">
    <property type="entry name" value="SYNTAXIN"/>
    <property type="match status" value="1"/>
</dbReference>
<dbReference type="InterPro" id="IPR006011">
    <property type="entry name" value="Syntaxin_N"/>
</dbReference>
<feature type="coiled-coil region" evidence="9">
    <location>
        <begin position="42"/>
        <end position="76"/>
    </location>
</feature>
<dbReference type="GO" id="GO:0000149">
    <property type="term" value="F:SNARE binding"/>
    <property type="evidence" value="ECO:0007669"/>
    <property type="project" value="TreeGrafter"/>
</dbReference>
<evidence type="ECO:0000313" key="12">
    <source>
        <dbReference type="EMBL" id="ONK79539.1"/>
    </source>
</evidence>
<dbReference type="GO" id="GO:0031201">
    <property type="term" value="C:SNARE complex"/>
    <property type="evidence" value="ECO:0007669"/>
    <property type="project" value="TreeGrafter"/>
</dbReference>
<dbReference type="SUPFAM" id="SSF47661">
    <property type="entry name" value="t-snare proteins"/>
    <property type="match status" value="1"/>
</dbReference>
<dbReference type="GO" id="GO:0005484">
    <property type="term" value="F:SNAP receptor activity"/>
    <property type="evidence" value="ECO:0007669"/>
    <property type="project" value="InterPro"/>
</dbReference>
<dbReference type="GO" id="GO:0006906">
    <property type="term" value="P:vesicle fusion"/>
    <property type="evidence" value="ECO:0007669"/>
    <property type="project" value="TreeGrafter"/>
</dbReference>
<evidence type="ECO:0000256" key="5">
    <source>
        <dbReference type="ARBA" id="ARBA00022927"/>
    </source>
</evidence>
<dbReference type="OMA" id="SCMFHGT"/>